<feature type="region of interest" description="Disordered" evidence="1">
    <location>
        <begin position="1"/>
        <end position="20"/>
    </location>
</feature>
<dbReference type="AlphaFoldDB" id="A0AAQ3S5N3"/>
<feature type="compositionally biased region" description="Polar residues" evidence="1">
    <location>
        <begin position="1"/>
        <end position="14"/>
    </location>
</feature>
<keyword evidence="3" id="KW-1185">Reference proteome</keyword>
<dbReference type="PANTHER" id="PTHR11439">
    <property type="entry name" value="GAG-POL-RELATED RETROTRANSPOSON"/>
    <property type="match status" value="1"/>
</dbReference>
<dbReference type="PANTHER" id="PTHR11439:SF463">
    <property type="entry name" value="REVERSE TRANSCRIPTASE TY1_COPIA-TYPE DOMAIN-CONTAINING PROTEIN"/>
    <property type="match status" value="1"/>
</dbReference>
<dbReference type="EMBL" id="CP144699">
    <property type="protein sequence ID" value="WVZ18272.1"/>
    <property type="molecule type" value="Genomic_DNA"/>
</dbReference>
<sequence length="455" mass="51285">MPPSQPNVNPNKIPQTDGGGIITWSKNNIVKSLKKLNLHVQPSSPLEHNTTTQALRDPDWRSAMQAEFDALHRNNTWELFSQSSTKNLVGCKWARLVAKGFHQRPGWDYAETFSPFVKDGPFANLMSTMHFFKGRSKRNFVNKSFPDHVCRLKKALYGLKKAPRAWYTELRVSSSTELSNLISTLAARFSLKGLGCLNYFLGVEVIPSATGLFLSKRKYITDLQHRSSMANTKPTSTPLSASAQLLKDSGNLLPCPTEYRALVESLQYFSLTRLDIAFNTNKLAQFMQHPKMTHWSALKRVFRYLAGSCNKGIFILATAPLTFHAYSHADWAGDKDDYISTTGYLLYLGSTPISWSSQKQCSNTKALADTTSELLWVLSLFTELGHMPTTNPVIYCDNLGATTLNKFRVSFVSTDDQLADILTKPLLHPRFDSVLFKLHFSSRSFNLQEDINYNN</sequence>
<dbReference type="InterPro" id="IPR043502">
    <property type="entry name" value="DNA/RNA_pol_sf"/>
</dbReference>
<organism evidence="2 3">
    <name type="scientific">Vigna mungo</name>
    <name type="common">Black gram</name>
    <name type="synonym">Phaseolus mungo</name>
    <dbReference type="NCBI Taxonomy" id="3915"/>
    <lineage>
        <taxon>Eukaryota</taxon>
        <taxon>Viridiplantae</taxon>
        <taxon>Streptophyta</taxon>
        <taxon>Embryophyta</taxon>
        <taxon>Tracheophyta</taxon>
        <taxon>Spermatophyta</taxon>
        <taxon>Magnoliopsida</taxon>
        <taxon>eudicotyledons</taxon>
        <taxon>Gunneridae</taxon>
        <taxon>Pentapetalae</taxon>
        <taxon>rosids</taxon>
        <taxon>fabids</taxon>
        <taxon>Fabales</taxon>
        <taxon>Fabaceae</taxon>
        <taxon>Papilionoideae</taxon>
        <taxon>50 kb inversion clade</taxon>
        <taxon>NPAAA clade</taxon>
        <taxon>indigoferoid/millettioid clade</taxon>
        <taxon>Phaseoleae</taxon>
        <taxon>Vigna</taxon>
    </lineage>
</organism>
<dbReference type="SUPFAM" id="SSF56672">
    <property type="entry name" value="DNA/RNA polymerases"/>
    <property type="match status" value="1"/>
</dbReference>
<dbReference type="Proteomes" id="UP001374535">
    <property type="component" value="Chromosome 2"/>
</dbReference>
<protein>
    <recommendedName>
        <fullName evidence="4">Reverse transcriptase Ty1/copia-type domain-containing protein</fullName>
    </recommendedName>
</protein>
<gene>
    <name evidence="2" type="ORF">V8G54_005594</name>
</gene>
<evidence type="ECO:0000313" key="2">
    <source>
        <dbReference type="EMBL" id="WVZ18272.1"/>
    </source>
</evidence>
<proteinExistence type="predicted"/>
<evidence type="ECO:0008006" key="4">
    <source>
        <dbReference type="Google" id="ProtNLM"/>
    </source>
</evidence>
<name>A0AAQ3S5N3_VIGMU</name>
<dbReference type="CDD" id="cd09272">
    <property type="entry name" value="RNase_HI_RT_Ty1"/>
    <property type="match status" value="1"/>
</dbReference>
<evidence type="ECO:0000313" key="3">
    <source>
        <dbReference type="Proteomes" id="UP001374535"/>
    </source>
</evidence>
<reference evidence="2 3" key="1">
    <citation type="journal article" date="2023" name="Life. Sci Alliance">
        <title>Evolutionary insights into 3D genome organization and epigenetic landscape of Vigna mungo.</title>
        <authorList>
            <person name="Junaid A."/>
            <person name="Singh B."/>
            <person name="Bhatia S."/>
        </authorList>
    </citation>
    <scope>NUCLEOTIDE SEQUENCE [LARGE SCALE GENOMIC DNA]</scope>
    <source>
        <strain evidence="2">Urdbean</strain>
    </source>
</reference>
<accession>A0AAQ3S5N3</accession>
<evidence type="ECO:0000256" key="1">
    <source>
        <dbReference type="SAM" id="MobiDB-lite"/>
    </source>
</evidence>